<dbReference type="RefSeq" id="WP_045803005.1">
    <property type="nucleotide sequence ID" value="NZ_CP011071.1"/>
</dbReference>
<keyword evidence="1" id="KW-0732">Signal</keyword>
<dbReference type="Pfam" id="PF14054">
    <property type="entry name" value="DUF4249"/>
    <property type="match status" value="1"/>
</dbReference>
<dbReference type="PROSITE" id="PS51257">
    <property type="entry name" value="PROKAR_LIPOPROTEIN"/>
    <property type="match status" value="1"/>
</dbReference>
<dbReference type="PATRIC" id="fig|516051.4.peg.3004"/>
<sequence length="442" mass="49810">MKIKTINIFLNALLSFMAISTFISCVKELDFSTVREGNEKGLLVVEATLTDEFKRQKVYLSRSDIRLDLETDTIYNPFIPLGIGPRDSVNVEQNASIRVIGSDGSDFGFSEAESGTYLSEQPFALQNDLVYRMEITTADGKEYVSEPLEIKGTSEITDVYAERTVSDLGIEGIAIYVDSQPTDGMPMNYRYTYEETYKIIAPFWDDEDFLLTNYDPCALPEPTYNLEIVPRTVQNRVCYNTVQSNTIEQVSTTGNAAPNVERFQVRFIDRNDFIISHRYSILVRQLVQSIEAYSFYETLKKFSETESLFSQIQPGALVANVTRKDGNPENVLGYVEAVSVSEERIFFDYVDFFPGEELPPYPFNCGEHSSPESHRSYCASGPDGGDHCPQSIIERVHLGLITYTGNNDENIGSCPGPYKYVARICGDCTLLGENVVPDFWIE</sequence>
<evidence type="ECO:0008006" key="4">
    <source>
        <dbReference type="Google" id="ProtNLM"/>
    </source>
</evidence>
<keyword evidence="3" id="KW-1185">Reference proteome</keyword>
<evidence type="ECO:0000313" key="2">
    <source>
        <dbReference type="EMBL" id="AKA36478.1"/>
    </source>
</evidence>
<dbReference type="Proteomes" id="UP000032726">
    <property type="component" value="Chromosome"/>
</dbReference>
<evidence type="ECO:0000313" key="3">
    <source>
        <dbReference type="Proteomes" id="UP000032726"/>
    </source>
</evidence>
<proteinExistence type="predicted"/>
<evidence type="ECO:0000256" key="1">
    <source>
        <dbReference type="SAM" id="SignalP"/>
    </source>
</evidence>
<dbReference type="STRING" id="516051.VC82_2933"/>
<name>A0A0D5YX97_9FLAO</name>
<organism evidence="2 3">
    <name type="scientific">Flagellimonas lutaonensis</name>
    <dbReference type="NCBI Taxonomy" id="516051"/>
    <lineage>
        <taxon>Bacteria</taxon>
        <taxon>Pseudomonadati</taxon>
        <taxon>Bacteroidota</taxon>
        <taxon>Flavobacteriia</taxon>
        <taxon>Flavobacteriales</taxon>
        <taxon>Flavobacteriaceae</taxon>
        <taxon>Flagellimonas</taxon>
    </lineage>
</organism>
<gene>
    <name evidence="2" type="ORF">VC82_2933</name>
</gene>
<feature type="chain" id="PRO_5002300392" description="DUF4249 domain-containing protein" evidence="1">
    <location>
        <begin position="21"/>
        <end position="442"/>
    </location>
</feature>
<dbReference type="InterPro" id="IPR025345">
    <property type="entry name" value="DUF4249"/>
</dbReference>
<reference evidence="2 3" key="1">
    <citation type="submission" date="2015-03" db="EMBL/GenBank/DDBJ databases">
        <title>Complete genome sequence of Muricauda lutaonensis CC-HSB-11T, isolated from a coastal hot spring.</title>
        <authorList>
            <person name="Kim K.M."/>
        </authorList>
    </citation>
    <scope>NUCLEOTIDE SEQUENCE [LARGE SCALE GENOMIC DNA]</scope>
    <source>
        <strain evidence="2 3">CC-HSB-11</strain>
    </source>
</reference>
<dbReference type="HOGENOM" id="CLU_056928_1_0_10"/>
<feature type="signal peptide" evidence="1">
    <location>
        <begin position="1"/>
        <end position="20"/>
    </location>
</feature>
<dbReference type="OrthoDB" id="1062680at2"/>
<dbReference type="KEGG" id="mlt:VC82_2933"/>
<protein>
    <recommendedName>
        <fullName evidence="4">DUF4249 domain-containing protein</fullName>
    </recommendedName>
</protein>
<accession>A0A0D5YX97</accession>
<dbReference type="AlphaFoldDB" id="A0A0D5YX97"/>
<dbReference type="EMBL" id="CP011071">
    <property type="protein sequence ID" value="AKA36478.1"/>
    <property type="molecule type" value="Genomic_DNA"/>
</dbReference>